<keyword evidence="1" id="KW-0472">Membrane</keyword>
<dbReference type="AlphaFoldDB" id="A0AAN8J1E2"/>
<feature type="transmembrane region" description="Helical" evidence="1">
    <location>
        <begin position="30"/>
        <end position="48"/>
    </location>
</feature>
<evidence type="ECO:0000313" key="3">
    <source>
        <dbReference type="Proteomes" id="UP001331761"/>
    </source>
</evidence>
<dbReference type="Proteomes" id="UP001331761">
    <property type="component" value="Unassembled WGS sequence"/>
</dbReference>
<protein>
    <submittedName>
        <fullName evidence="2">Uncharacterized protein</fullName>
    </submittedName>
</protein>
<evidence type="ECO:0000256" key="1">
    <source>
        <dbReference type="SAM" id="Phobius"/>
    </source>
</evidence>
<dbReference type="EMBL" id="WIXE01014176">
    <property type="protein sequence ID" value="KAK5974479.1"/>
    <property type="molecule type" value="Genomic_DNA"/>
</dbReference>
<keyword evidence="1" id="KW-1133">Transmembrane helix</keyword>
<gene>
    <name evidence="2" type="ORF">GCK32_022334</name>
</gene>
<organism evidence="2 3">
    <name type="scientific">Trichostrongylus colubriformis</name>
    <name type="common">Black scour worm</name>
    <dbReference type="NCBI Taxonomy" id="6319"/>
    <lineage>
        <taxon>Eukaryota</taxon>
        <taxon>Metazoa</taxon>
        <taxon>Ecdysozoa</taxon>
        <taxon>Nematoda</taxon>
        <taxon>Chromadorea</taxon>
        <taxon>Rhabditida</taxon>
        <taxon>Rhabditina</taxon>
        <taxon>Rhabditomorpha</taxon>
        <taxon>Strongyloidea</taxon>
        <taxon>Trichostrongylidae</taxon>
        <taxon>Trichostrongylus</taxon>
    </lineage>
</organism>
<sequence>TCGTVCAAGRTVYDASRAACRSVAASGREILVTLGLLALVALITYFVLYNDPAKTRAYIHSIPVRVKAWYHRQLMRNQTGHRL</sequence>
<comment type="caution">
    <text evidence="2">The sequence shown here is derived from an EMBL/GenBank/DDBJ whole genome shotgun (WGS) entry which is preliminary data.</text>
</comment>
<reference evidence="2 3" key="1">
    <citation type="submission" date="2019-10" db="EMBL/GenBank/DDBJ databases">
        <title>Assembly and Annotation for the nematode Trichostrongylus colubriformis.</title>
        <authorList>
            <person name="Martin J."/>
        </authorList>
    </citation>
    <scope>NUCLEOTIDE SEQUENCE [LARGE SCALE GENOMIC DNA]</scope>
    <source>
        <strain evidence="2">G859</strain>
        <tissue evidence="2">Whole worm</tissue>
    </source>
</reference>
<keyword evidence="1" id="KW-0812">Transmembrane</keyword>
<proteinExistence type="predicted"/>
<keyword evidence="3" id="KW-1185">Reference proteome</keyword>
<feature type="non-terminal residue" evidence="2">
    <location>
        <position position="1"/>
    </location>
</feature>
<evidence type="ECO:0000313" key="2">
    <source>
        <dbReference type="EMBL" id="KAK5974479.1"/>
    </source>
</evidence>
<name>A0AAN8J1E2_TRICO</name>
<accession>A0AAN8J1E2</accession>